<name>A0A8T1WM77_9STRA</name>
<reference evidence="1" key="1">
    <citation type="submission" date="2021-02" db="EMBL/GenBank/DDBJ databases">
        <authorList>
            <person name="Palmer J.M."/>
        </authorList>
    </citation>
    <scope>NUCLEOTIDE SEQUENCE</scope>
    <source>
        <strain evidence="1">SCRP734</strain>
    </source>
</reference>
<gene>
    <name evidence="1" type="ORF">PHYPSEUDO_007401</name>
</gene>
<sequence>MNIASRRSPLSGVTDYRHETRFCRDLRSRAQDTAAVLFCVPTPTSITCSARAQFPMAASWDPRGGSLAGSTELPIPKLGLRAHDCRVQVAAVGAALWPATHPAPSFRIRRNEPCVEDRRALVLTSAGALVGDFPLACWFNAFQPREQ</sequence>
<comment type="caution">
    <text evidence="1">The sequence shown here is derived from an EMBL/GenBank/DDBJ whole genome shotgun (WGS) entry which is preliminary data.</text>
</comment>
<evidence type="ECO:0000313" key="2">
    <source>
        <dbReference type="Proteomes" id="UP000694044"/>
    </source>
</evidence>
<keyword evidence="2" id="KW-1185">Reference proteome</keyword>
<organism evidence="1 2">
    <name type="scientific">Phytophthora pseudosyringae</name>
    <dbReference type="NCBI Taxonomy" id="221518"/>
    <lineage>
        <taxon>Eukaryota</taxon>
        <taxon>Sar</taxon>
        <taxon>Stramenopiles</taxon>
        <taxon>Oomycota</taxon>
        <taxon>Peronosporomycetes</taxon>
        <taxon>Peronosporales</taxon>
        <taxon>Peronosporaceae</taxon>
        <taxon>Phytophthora</taxon>
    </lineage>
</organism>
<dbReference type="Proteomes" id="UP000694044">
    <property type="component" value="Unassembled WGS sequence"/>
</dbReference>
<proteinExistence type="predicted"/>
<accession>A0A8T1WM77</accession>
<protein>
    <submittedName>
        <fullName evidence="1">Uncharacterized protein</fullName>
    </submittedName>
</protein>
<dbReference type="EMBL" id="JAGDFM010000003">
    <property type="protein sequence ID" value="KAG7393564.1"/>
    <property type="molecule type" value="Genomic_DNA"/>
</dbReference>
<evidence type="ECO:0000313" key="1">
    <source>
        <dbReference type="EMBL" id="KAG7393564.1"/>
    </source>
</evidence>
<dbReference type="AlphaFoldDB" id="A0A8T1WM77"/>